<comment type="caution">
    <text evidence="2">The sequence shown here is derived from an EMBL/GenBank/DDBJ whole genome shotgun (WGS) entry which is preliminary data.</text>
</comment>
<keyword evidence="3" id="KW-1185">Reference proteome</keyword>
<dbReference type="Proteomes" id="UP000070620">
    <property type="component" value="Unassembled WGS sequence"/>
</dbReference>
<proteinExistence type="predicted"/>
<organism evidence="2 3">
    <name type="scientific">Micromonospora rosaria</name>
    <dbReference type="NCBI Taxonomy" id="47874"/>
    <lineage>
        <taxon>Bacteria</taxon>
        <taxon>Bacillati</taxon>
        <taxon>Actinomycetota</taxon>
        <taxon>Actinomycetes</taxon>
        <taxon>Micromonosporales</taxon>
        <taxon>Micromonosporaceae</taxon>
        <taxon>Micromonospora</taxon>
    </lineage>
</organism>
<reference evidence="2 3" key="1">
    <citation type="submission" date="2016-01" db="EMBL/GenBank/DDBJ databases">
        <title>Whole genome sequence and analysis of Micromonospora rosaria DSM 803, which can produce antibacterial substance rosamicin.</title>
        <authorList>
            <person name="Yang H."/>
            <person name="He X."/>
            <person name="Zhu D."/>
        </authorList>
    </citation>
    <scope>NUCLEOTIDE SEQUENCE [LARGE SCALE GENOMIC DNA]</scope>
    <source>
        <strain evidence="2 3">DSM 803</strain>
    </source>
</reference>
<evidence type="ECO:0000313" key="2">
    <source>
        <dbReference type="EMBL" id="KXK58570.1"/>
    </source>
</evidence>
<protein>
    <submittedName>
        <fullName evidence="2">Uncharacterized protein</fullName>
    </submittedName>
</protein>
<accession>A0A136PJH8</accession>
<feature type="compositionally biased region" description="Basic and acidic residues" evidence="1">
    <location>
        <begin position="56"/>
        <end position="74"/>
    </location>
</feature>
<name>A0A136PJH8_9ACTN</name>
<dbReference type="AlphaFoldDB" id="A0A136PJH8"/>
<feature type="region of interest" description="Disordered" evidence="1">
    <location>
        <begin position="22"/>
        <end position="74"/>
    </location>
</feature>
<dbReference type="EMBL" id="LRQV01000177">
    <property type="protein sequence ID" value="KXK58570.1"/>
    <property type="molecule type" value="Genomic_DNA"/>
</dbReference>
<gene>
    <name evidence="2" type="ORF">AWW66_29010</name>
</gene>
<evidence type="ECO:0000256" key="1">
    <source>
        <dbReference type="SAM" id="MobiDB-lite"/>
    </source>
</evidence>
<evidence type="ECO:0000313" key="3">
    <source>
        <dbReference type="Proteomes" id="UP000070620"/>
    </source>
</evidence>
<sequence>MVLTGVAVLALLGGAAGVAGLLRAGGDGPGGGGPPAGISETSRSVDLPGDTGDYWTPERMRDARPAPMPEGREP</sequence>
<feature type="compositionally biased region" description="Gly residues" evidence="1">
    <location>
        <begin position="23"/>
        <end position="35"/>
    </location>
</feature>